<feature type="region of interest" description="Disordered" evidence="1">
    <location>
        <begin position="34"/>
        <end position="58"/>
    </location>
</feature>
<evidence type="ECO:0000256" key="1">
    <source>
        <dbReference type="SAM" id="MobiDB-lite"/>
    </source>
</evidence>
<proteinExistence type="predicted"/>
<name>A0A1V9YHM6_ACHHY</name>
<accession>A0A1V9YHM6</accession>
<evidence type="ECO:0000313" key="3">
    <source>
        <dbReference type="Proteomes" id="UP000243579"/>
    </source>
</evidence>
<evidence type="ECO:0000313" key="2">
    <source>
        <dbReference type="EMBL" id="OQR85177.1"/>
    </source>
</evidence>
<dbReference type="Proteomes" id="UP000243579">
    <property type="component" value="Unassembled WGS sequence"/>
</dbReference>
<dbReference type="AlphaFoldDB" id="A0A1V9YHM6"/>
<dbReference type="OrthoDB" id="10424904at2759"/>
<feature type="compositionally biased region" description="Low complexity" evidence="1">
    <location>
        <begin position="34"/>
        <end position="56"/>
    </location>
</feature>
<gene>
    <name evidence="2" type="ORF">ACHHYP_12161</name>
</gene>
<reference evidence="2 3" key="1">
    <citation type="journal article" date="2014" name="Genome Biol. Evol.">
        <title>The secreted proteins of Achlya hypogyna and Thraustotheca clavata identify the ancestral oomycete secretome and reveal gene acquisitions by horizontal gene transfer.</title>
        <authorList>
            <person name="Misner I."/>
            <person name="Blouin N."/>
            <person name="Leonard G."/>
            <person name="Richards T.A."/>
            <person name="Lane C.E."/>
        </authorList>
    </citation>
    <scope>NUCLEOTIDE SEQUENCE [LARGE SCALE GENOMIC DNA]</scope>
    <source>
        <strain evidence="2 3">ATCC 48635</strain>
    </source>
</reference>
<feature type="compositionally biased region" description="Polar residues" evidence="1">
    <location>
        <begin position="118"/>
        <end position="134"/>
    </location>
</feature>
<keyword evidence="3" id="KW-1185">Reference proteome</keyword>
<feature type="region of interest" description="Disordered" evidence="1">
    <location>
        <begin position="110"/>
        <end position="136"/>
    </location>
</feature>
<dbReference type="EMBL" id="JNBR01001786">
    <property type="protein sequence ID" value="OQR85177.1"/>
    <property type="molecule type" value="Genomic_DNA"/>
</dbReference>
<comment type="caution">
    <text evidence="2">The sequence shown here is derived from an EMBL/GenBank/DDBJ whole genome shotgun (WGS) entry which is preliminary data.</text>
</comment>
<organism evidence="2 3">
    <name type="scientific">Achlya hypogyna</name>
    <name type="common">Oomycete</name>
    <name type="synonym">Protoachlya hypogyna</name>
    <dbReference type="NCBI Taxonomy" id="1202772"/>
    <lineage>
        <taxon>Eukaryota</taxon>
        <taxon>Sar</taxon>
        <taxon>Stramenopiles</taxon>
        <taxon>Oomycota</taxon>
        <taxon>Saprolegniomycetes</taxon>
        <taxon>Saprolegniales</taxon>
        <taxon>Achlyaceae</taxon>
        <taxon>Achlya</taxon>
    </lineage>
</organism>
<sequence>MMLTMSGSSGVFAFDRAKLYADLSEKTVPVTMSTYTTTKPTRRSSSGSSSETVASLTPPPPYKPEFVFDLTTMLKQVSKGVEQFRPRPLVKKHRVYGDVVDEHYTRNRFAGTKRRSSRAATIESNSSVGTASSSDEIKHRPYRPAFRFNLSVIVNDIRKGVEQPRTRRPPNAHQRT</sequence>
<protein>
    <submittedName>
        <fullName evidence="2">Uncharacterized protein</fullName>
    </submittedName>
</protein>